<dbReference type="AlphaFoldDB" id="N6Z489"/>
<dbReference type="PROSITE" id="PS51007">
    <property type="entry name" value="CYTC"/>
    <property type="match status" value="2"/>
</dbReference>
<feature type="binding site" description="covalent" evidence="8">
    <location>
        <position position="96"/>
    </location>
    <ligand>
        <name>heme c</name>
        <dbReference type="ChEBI" id="CHEBI:61717"/>
        <label>1</label>
    </ligand>
</feature>
<keyword evidence="6" id="KW-0560">Oxidoreductase</keyword>
<evidence type="ECO:0000313" key="13">
    <source>
        <dbReference type="Proteomes" id="UP000013232"/>
    </source>
</evidence>
<feature type="binding site" description="axial binding residue" evidence="9">
    <location>
        <position position="243"/>
    </location>
    <ligand>
        <name>heme c</name>
        <dbReference type="ChEBI" id="CHEBI:61717"/>
        <label>2</label>
    </ligand>
    <ligandPart>
        <name>Fe</name>
        <dbReference type="ChEBI" id="CHEBI:18248"/>
    </ligandPart>
</feature>
<feature type="signal peptide" evidence="10">
    <location>
        <begin position="1"/>
        <end position="18"/>
    </location>
</feature>
<gene>
    <name evidence="12" type="ORF">C666_12200</name>
</gene>
<keyword evidence="4 10" id="KW-0732">Signal</keyword>
<evidence type="ECO:0000256" key="1">
    <source>
        <dbReference type="ARBA" id="ARBA00004418"/>
    </source>
</evidence>
<dbReference type="SUPFAM" id="SSF46626">
    <property type="entry name" value="Cytochrome c"/>
    <property type="match status" value="2"/>
</dbReference>
<dbReference type="GO" id="GO:0046872">
    <property type="term" value="F:metal ion binding"/>
    <property type="evidence" value="ECO:0007669"/>
    <property type="project" value="UniProtKB-KW"/>
</dbReference>
<comment type="PTM">
    <text evidence="8">Binds 2 heme groups per subunit.</text>
</comment>
<dbReference type="eggNOG" id="COG1858">
    <property type="taxonomic scope" value="Bacteria"/>
</dbReference>
<feature type="binding site" description="covalent" evidence="8">
    <location>
        <position position="242"/>
    </location>
    <ligand>
        <name>heme c</name>
        <dbReference type="ChEBI" id="CHEBI:61717"/>
        <label>2</label>
    </ligand>
</feature>
<dbReference type="Pfam" id="PF03150">
    <property type="entry name" value="CCP_MauG"/>
    <property type="match status" value="1"/>
</dbReference>
<dbReference type="GO" id="GO:0004130">
    <property type="term" value="F:cytochrome-c peroxidase activity"/>
    <property type="evidence" value="ECO:0007669"/>
    <property type="project" value="TreeGrafter"/>
</dbReference>
<evidence type="ECO:0000256" key="7">
    <source>
        <dbReference type="ARBA" id="ARBA00023004"/>
    </source>
</evidence>
<keyword evidence="13" id="KW-1185">Reference proteome</keyword>
<feature type="binding site" description="axial binding residue" evidence="9">
    <location>
        <position position="113"/>
    </location>
    <ligand>
        <name>heme c</name>
        <dbReference type="ChEBI" id="CHEBI:61717"/>
        <label>1</label>
    </ligand>
    <ligandPart>
        <name>Fe</name>
        <dbReference type="ChEBI" id="CHEBI:18248"/>
    </ligandPart>
</feature>
<evidence type="ECO:0000313" key="12">
    <source>
        <dbReference type="EMBL" id="ENO86924.1"/>
    </source>
</evidence>
<dbReference type="Proteomes" id="UP000013232">
    <property type="component" value="Unassembled WGS sequence"/>
</dbReference>
<dbReference type="GO" id="GO:0020037">
    <property type="term" value="F:heme binding"/>
    <property type="evidence" value="ECO:0007669"/>
    <property type="project" value="InterPro"/>
</dbReference>
<evidence type="ECO:0000256" key="4">
    <source>
        <dbReference type="ARBA" id="ARBA00022729"/>
    </source>
</evidence>
<keyword evidence="3 9" id="KW-0479">Metal-binding</keyword>
<dbReference type="Gene3D" id="1.10.760.10">
    <property type="entry name" value="Cytochrome c-like domain"/>
    <property type="match status" value="2"/>
</dbReference>
<feature type="binding site" description="covalent" evidence="8">
    <location>
        <position position="93"/>
    </location>
    <ligand>
        <name>heme c</name>
        <dbReference type="ChEBI" id="CHEBI:61717"/>
        <label>1</label>
    </ligand>
</feature>
<dbReference type="GO" id="GO:0009055">
    <property type="term" value="F:electron transfer activity"/>
    <property type="evidence" value="ECO:0007669"/>
    <property type="project" value="InterPro"/>
</dbReference>
<protein>
    <submittedName>
        <fullName evidence="12">Di-heme cytochrome c peroxidase</fullName>
    </submittedName>
</protein>
<comment type="subcellular location">
    <subcellularLocation>
        <location evidence="1">Periplasm</location>
    </subcellularLocation>
</comment>
<feature type="domain" description="Cytochrome c" evidence="11">
    <location>
        <begin position="71"/>
        <end position="182"/>
    </location>
</feature>
<dbReference type="EMBL" id="AMXE01000046">
    <property type="protein sequence ID" value="ENO86924.1"/>
    <property type="molecule type" value="Genomic_DNA"/>
</dbReference>
<keyword evidence="7 9" id="KW-0408">Iron</keyword>
<dbReference type="PIRSF" id="PIRSF000294">
    <property type="entry name" value="Cytochrome-c_peroxidase"/>
    <property type="match status" value="1"/>
</dbReference>
<feature type="binding site" description="covalent" evidence="8">
    <location>
        <position position="239"/>
    </location>
    <ligand>
        <name>heme c</name>
        <dbReference type="ChEBI" id="CHEBI:61717"/>
        <label>2</label>
    </ligand>
</feature>
<dbReference type="InterPro" id="IPR026259">
    <property type="entry name" value="MauG/Cytc_peroxidase"/>
</dbReference>
<evidence type="ECO:0000256" key="6">
    <source>
        <dbReference type="ARBA" id="ARBA00023002"/>
    </source>
</evidence>
<dbReference type="STRING" id="1123367.GCA_000621305_02802"/>
<evidence type="ECO:0000256" key="10">
    <source>
        <dbReference type="SAM" id="SignalP"/>
    </source>
</evidence>
<dbReference type="InterPro" id="IPR051395">
    <property type="entry name" value="Cytochrome_c_Peroxidase/MauG"/>
</dbReference>
<organism evidence="12 13">
    <name type="scientific">Thauera linaloolentis (strain DSM 12138 / JCM 21573 / CCUG 41526 / CIP 105981 / IAM 15112 / NBRC 102519 / 47Lol)</name>
    <dbReference type="NCBI Taxonomy" id="1123367"/>
    <lineage>
        <taxon>Bacteria</taxon>
        <taxon>Pseudomonadati</taxon>
        <taxon>Pseudomonadota</taxon>
        <taxon>Betaproteobacteria</taxon>
        <taxon>Rhodocyclales</taxon>
        <taxon>Zoogloeaceae</taxon>
        <taxon>Thauera</taxon>
    </lineage>
</organism>
<dbReference type="InterPro" id="IPR004852">
    <property type="entry name" value="Di-haem_cyt_c_peroxidsae"/>
</dbReference>
<evidence type="ECO:0000256" key="9">
    <source>
        <dbReference type="PIRSR" id="PIRSR000294-2"/>
    </source>
</evidence>
<dbReference type="PANTHER" id="PTHR30600:SF10">
    <property type="entry name" value="BLL6722 PROTEIN"/>
    <property type="match status" value="1"/>
</dbReference>
<name>N6Z489_THAL4</name>
<keyword evidence="12" id="KW-0575">Peroxidase</keyword>
<sequence>MSFFAMLSFAPAFAPAYASCTTSGGAWDAACLRTLYTHDIGEWPRPQGMDRADWREMAPLSSLRPPATDPARSALGERLFFDPRLSRSDLLACISCHRPSHGFADTQATSSGHDGRLGKRNAPTVLGAAYATSLFWDGRAASLEEQALGPLAHPDEMAMPLAELPAKLAALDDYEAVFARAFGGESAVTLARIASALADYQRTLLPPETRFDRFLSGERGALDDRELLGLHLFRTKAHCMACHDGPLLSDNRFHNLGLTWYGRQYEDLGRYEATGHHTDVGRFRTPTLRQVAHTGPWMHNGRFPLLSGILNMYNAGMPRPRPANEEQERDPLFPATSELLQPLQLTPAELEALEAFLRTL</sequence>
<evidence type="ECO:0000256" key="2">
    <source>
        <dbReference type="ARBA" id="ARBA00022617"/>
    </source>
</evidence>
<evidence type="ECO:0000259" key="11">
    <source>
        <dbReference type="PROSITE" id="PS51007"/>
    </source>
</evidence>
<feature type="chain" id="PRO_5004128603" evidence="10">
    <location>
        <begin position="19"/>
        <end position="360"/>
    </location>
</feature>
<proteinExistence type="predicted"/>
<dbReference type="GO" id="GO:0042597">
    <property type="term" value="C:periplasmic space"/>
    <property type="evidence" value="ECO:0007669"/>
    <property type="project" value="UniProtKB-SubCell"/>
</dbReference>
<feature type="domain" description="Cytochrome c" evidence="11">
    <location>
        <begin position="224"/>
        <end position="360"/>
    </location>
</feature>
<dbReference type="InterPro" id="IPR036909">
    <property type="entry name" value="Cyt_c-like_dom_sf"/>
</dbReference>
<dbReference type="OrthoDB" id="9805202at2"/>
<keyword evidence="5" id="KW-0574">Periplasm</keyword>
<dbReference type="PANTHER" id="PTHR30600">
    <property type="entry name" value="CYTOCHROME C PEROXIDASE-RELATED"/>
    <property type="match status" value="1"/>
</dbReference>
<comment type="cofactor">
    <cofactor evidence="8">
        <name>heme</name>
        <dbReference type="ChEBI" id="CHEBI:30413"/>
    </cofactor>
    <text evidence="8">Binds 2 heme groups.</text>
</comment>
<comment type="caution">
    <text evidence="12">The sequence shown here is derived from an EMBL/GenBank/DDBJ whole genome shotgun (WGS) entry which is preliminary data.</text>
</comment>
<evidence type="ECO:0000256" key="8">
    <source>
        <dbReference type="PIRSR" id="PIRSR000294-1"/>
    </source>
</evidence>
<accession>N6Z489</accession>
<keyword evidence="2 8" id="KW-0349">Heme</keyword>
<evidence type="ECO:0000256" key="3">
    <source>
        <dbReference type="ARBA" id="ARBA00022723"/>
    </source>
</evidence>
<evidence type="ECO:0000256" key="5">
    <source>
        <dbReference type="ARBA" id="ARBA00022764"/>
    </source>
</evidence>
<dbReference type="InterPro" id="IPR009056">
    <property type="entry name" value="Cyt_c-like_dom"/>
</dbReference>
<dbReference type="RefSeq" id="WP_004339419.1">
    <property type="nucleotide sequence ID" value="NZ_JHYR01000015.1"/>
</dbReference>
<feature type="binding site" description="axial binding residue" evidence="9">
    <location>
        <position position="97"/>
    </location>
    <ligand>
        <name>heme c</name>
        <dbReference type="ChEBI" id="CHEBI:61717"/>
        <label>1</label>
    </ligand>
    <ligandPart>
        <name>Fe</name>
        <dbReference type="ChEBI" id="CHEBI:18248"/>
    </ligandPart>
</feature>
<reference evidence="12 13" key="1">
    <citation type="submission" date="2012-09" db="EMBL/GenBank/DDBJ databases">
        <title>Draft Genome Sequences of 6 Strains from Genus Thauera.</title>
        <authorList>
            <person name="Liu B."/>
            <person name="Shapleigh J.P."/>
            <person name="Frostegard A.H."/>
        </authorList>
    </citation>
    <scope>NUCLEOTIDE SEQUENCE [LARGE SCALE GENOMIC DNA]</scope>
    <source>
        <strain evidence="13">47Lol / DSM 12138</strain>
    </source>
</reference>